<evidence type="ECO:0000256" key="5">
    <source>
        <dbReference type="ARBA" id="ARBA00022777"/>
    </source>
</evidence>
<dbReference type="PANTHER" id="PTHR45339">
    <property type="entry name" value="HYBRID SIGNAL TRANSDUCTION HISTIDINE KINASE J"/>
    <property type="match status" value="1"/>
</dbReference>
<dbReference type="Gene3D" id="1.10.287.130">
    <property type="match status" value="1"/>
</dbReference>
<dbReference type="Pfam" id="PF08447">
    <property type="entry name" value="PAS_3"/>
    <property type="match status" value="1"/>
</dbReference>
<dbReference type="InterPro" id="IPR003661">
    <property type="entry name" value="HisK_dim/P_dom"/>
</dbReference>
<dbReference type="PROSITE" id="PS50113">
    <property type="entry name" value="PAC"/>
    <property type="match status" value="2"/>
</dbReference>
<dbReference type="InterPro" id="IPR000700">
    <property type="entry name" value="PAS-assoc_C"/>
</dbReference>
<evidence type="ECO:0000313" key="13">
    <source>
        <dbReference type="EMBL" id="BDA80795.1"/>
    </source>
</evidence>
<protein>
    <recommendedName>
        <fullName evidence="2">histidine kinase</fullName>
        <ecNumber evidence="2">2.7.13.3</ecNumber>
    </recommendedName>
</protein>
<dbReference type="InterPro" id="IPR003018">
    <property type="entry name" value="GAF"/>
</dbReference>
<dbReference type="InterPro" id="IPR004358">
    <property type="entry name" value="Sig_transdc_His_kin-like_C"/>
</dbReference>
<dbReference type="CDD" id="cd00082">
    <property type="entry name" value="HisKA"/>
    <property type="match status" value="1"/>
</dbReference>
<feature type="domain" description="PAC" evidence="12">
    <location>
        <begin position="397"/>
        <end position="449"/>
    </location>
</feature>
<dbReference type="InterPro" id="IPR003594">
    <property type="entry name" value="HATPase_dom"/>
</dbReference>
<dbReference type="InterPro" id="IPR036097">
    <property type="entry name" value="HisK_dim/P_sf"/>
</dbReference>
<evidence type="ECO:0000259" key="10">
    <source>
        <dbReference type="PROSITE" id="PS50109"/>
    </source>
</evidence>
<dbReference type="InterPro" id="IPR005467">
    <property type="entry name" value="His_kinase_dom"/>
</dbReference>
<dbReference type="InterPro" id="IPR001610">
    <property type="entry name" value="PAC"/>
</dbReference>
<evidence type="ECO:0000259" key="12">
    <source>
        <dbReference type="PROSITE" id="PS50113"/>
    </source>
</evidence>
<dbReference type="PRINTS" id="PR00344">
    <property type="entry name" value="BCTRLSENSOR"/>
</dbReference>
<feature type="coiled-coil region" evidence="8">
    <location>
        <begin position="433"/>
        <end position="460"/>
    </location>
</feature>
<evidence type="ECO:0000256" key="1">
    <source>
        <dbReference type="ARBA" id="ARBA00000085"/>
    </source>
</evidence>
<dbReference type="EC" id="2.7.13.3" evidence="2"/>
<dbReference type="Gene3D" id="3.30.565.10">
    <property type="entry name" value="Histidine kinase-like ATPase, C-terminal domain"/>
    <property type="match status" value="1"/>
</dbReference>
<dbReference type="SMART" id="SM00086">
    <property type="entry name" value="PAC"/>
    <property type="match status" value="2"/>
</dbReference>
<dbReference type="InterPro" id="IPR035965">
    <property type="entry name" value="PAS-like_dom_sf"/>
</dbReference>
<evidence type="ECO:0000256" key="3">
    <source>
        <dbReference type="ARBA" id="ARBA00022553"/>
    </source>
</evidence>
<dbReference type="Pfam" id="PF13185">
    <property type="entry name" value="GAF_2"/>
    <property type="match status" value="1"/>
</dbReference>
<keyword evidence="3 7" id="KW-0597">Phosphoprotein</keyword>
<dbReference type="Pfam" id="PF00072">
    <property type="entry name" value="Response_reg"/>
    <property type="match status" value="1"/>
</dbReference>
<sequence>MQTDYEKRYLALLDAITRAQSTFISSDHQDAFQQLLKDLLLLTESEFGLIGEVLFNAAGEPYLKAQSISDISWNQTEKGAIENSDKINNFEFSNLETLFEHALFTGEPILFNQTFTEKSKPIPGFSPPHSFLGLPIRHLGKITALVCIANKKGGYEESIAKFLEPLLLTIGQLIEARRSQNIRKFAEEAYKQSTERFERMAKTIPFVLYDYIMHKNGKSEFLYLSPRCFDFFEMDAPQMQNDFKLFFNMVHPHDRAKLRSGVFRIGRKSTQFDVELRMITPSGKLKWIQLSSLPSTTKSNESVIWSGYMLDITDRKNSEEAIKESEAKLTAFVQYAPAAVAMMDNQMRYIACSERWKVDYGLVDRDIIGFSHYEIFPEISDEWKEIHKRCLAGITDRRDEDPFYRLDGSIQWLKWEVRPWTTPNGSIGGMVMYTENITERKQAELELKQAKEQAEFASSAKTEFLANMSHEIRTPLNGVIGFADLMMQTPLNEVQKSYMENVSTSARSLMDVISDILDFSKIEAGKLELYEVETDLLDLITSSISILALQAKAKGIQMTIHLPKEPIFVLVDPIRLKQVLLNLFSNAIKFTSRGEIEFNLKRIEGDHPPINEFAFSIKDTGIGISRENQSRLFQAFSQGDASTTKKYGGTGLGLVISEKILNQMGASLHLESTPGLGSTFSFSLFLPFASQSKARWGIQETTQTSATTSNEDNSSTEPPLLMIVEDNSVNMQLTKVLVSRLIPDAKILEAKNGTEAVAEYKRSLPKIILMDIQMPQMDGYTATKEIREFEKERNLSATIIALTAGAVKGEKEKCLSSGMNDFLTKPIDRSALKQILSQYLS</sequence>
<dbReference type="Pfam" id="PF00512">
    <property type="entry name" value="HisKA"/>
    <property type="match status" value="1"/>
</dbReference>
<dbReference type="InterPro" id="IPR013655">
    <property type="entry name" value="PAS_fold_3"/>
</dbReference>
<dbReference type="Gene3D" id="3.40.50.2300">
    <property type="match status" value="1"/>
</dbReference>
<keyword evidence="14" id="KW-1185">Reference proteome</keyword>
<dbReference type="Gene3D" id="3.30.450.40">
    <property type="match status" value="1"/>
</dbReference>
<dbReference type="Proteomes" id="UP000245263">
    <property type="component" value="Chromosome 2"/>
</dbReference>
<accession>A0ABM7UNQ9</accession>
<dbReference type="InterPro" id="IPR011006">
    <property type="entry name" value="CheY-like_superfamily"/>
</dbReference>
<dbReference type="EMBL" id="AP025029">
    <property type="protein sequence ID" value="BDA80795.1"/>
    <property type="molecule type" value="Genomic_DNA"/>
</dbReference>
<dbReference type="SMART" id="SM00388">
    <property type="entry name" value="HisKA"/>
    <property type="match status" value="1"/>
</dbReference>
<comment type="catalytic activity">
    <reaction evidence="1">
        <text>ATP + protein L-histidine = ADP + protein N-phospho-L-histidine.</text>
        <dbReference type="EC" id="2.7.13.3"/>
    </reaction>
</comment>
<dbReference type="SMART" id="SM00448">
    <property type="entry name" value="REC"/>
    <property type="match status" value="1"/>
</dbReference>
<evidence type="ECO:0000256" key="9">
    <source>
        <dbReference type="SAM" id="MobiDB-lite"/>
    </source>
</evidence>
<keyword evidence="6" id="KW-0902">Two-component regulatory system</keyword>
<gene>
    <name evidence="13" type="ORF">LPTSP3_g37250</name>
</gene>
<keyword evidence="8" id="KW-0175">Coiled coil</keyword>
<dbReference type="Pfam" id="PF08448">
    <property type="entry name" value="PAS_4"/>
    <property type="match status" value="1"/>
</dbReference>
<feature type="compositionally biased region" description="Polar residues" evidence="9">
    <location>
        <begin position="699"/>
        <end position="717"/>
    </location>
</feature>
<name>A0ABM7UNQ9_9LEPT</name>
<dbReference type="InterPro" id="IPR000014">
    <property type="entry name" value="PAS"/>
</dbReference>
<evidence type="ECO:0000259" key="11">
    <source>
        <dbReference type="PROSITE" id="PS50110"/>
    </source>
</evidence>
<dbReference type="Pfam" id="PF02518">
    <property type="entry name" value="HATPase_c"/>
    <property type="match status" value="1"/>
</dbReference>
<dbReference type="SMART" id="SM00387">
    <property type="entry name" value="HATPase_c"/>
    <property type="match status" value="1"/>
</dbReference>
<feature type="domain" description="PAC" evidence="12">
    <location>
        <begin position="272"/>
        <end position="324"/>
    </location>
</feature>
<dbReference type="InterPro" id="IPR013656">
    <property type="entry name" value="PAS_4"/>
</dbReference>
<dbReference type="SUPFAM" id="SSF47384">
    <property type="entry name" value="Homodimeric domain of signal transducing histidine kinase"/>
    <property type="match status" value="1"/>
</dbReference>
<evidence type="ECO:0000256" key="2">
    <source>
        <dbReference type="ARBA" id="ARBA00012438"/>
    </source>
</evidence>
<proteinExistence type="predicted"/>
<feature type="domain" description="Histidine kinase" evidence="10">
    <location>
        <begin position="467"/>
        <end position="688"/>
    </location>
</feature>
<dbReference type="CDD" id="cd16922">
    <property type="entry name" value="HATPase_EvgS-ArcB-TorS-like"/>
    <property type="match status" value="1"/>
</dbReference>
<dbReference type="InterPro" id="IPR029016">
    <property type="entry name" value="GAF-like_dom_sf"/>
</dbReference>
<dbReference type="PROSITE" id="PS50109">
    <property type="entry name" value="HIS_KIN"/>
    <property type="match status" value="1"/>
</dbReference>
<dbReference type="CDD" id="cd17546">
    <property type="entry name" value="REC_hyHK_CKI1_RcsC-like"/>
    <property type="match status" value="1"/>
</dbReference>
<dbReference type="InterPro" id="IPR001789">
    <property type="entry name" value="Sig_transdc_resp-reg_receiver"/>
</dbReference>
<dbReference type="SUPFAM" id="SSF52172">
    <property type="entry name" value="CheY-like"/>
    <property type="match status" value="1"/>
</dbReference>
<keyword evidence="5" id="KW-0418">Kinase</keyword>
<dbReference type="Gene3D" id="3.30.450.20">
    <property type="entry name" value="PAS domain"/>
    <property type="match status" value="2"/>
</dbReference>
<keyword evidence="4" id="KW-0808">Transferase</keyword>
<evidence type="ECO:0000256" key="8">
    <source>
        <dbReference type="SAM" id="Coils"/>
    </source>
</evidence>
<feature type="region of interest" description="Disordered" evidence="9">
    <location>
        <begin position="699"/>
        <end position="718"/>
    </location>
</feature>
<dbReference type="NCBIfam" id="TIGR00229">
    <property type="entry name" value="sensory_box"/>
    <property type="match status" value="2"/>
</dbReference>
<evidence type="ECO:0000256" key="6">
    <source>
        <dbReference type="ARBA" id="ARBA00023012"/>
    </source>
</evidence>
<dbReference type="CDD" id="cd00130">
    <property type="entry name" value="PAS"/>
    <property type="match status" value="2"/>
</dbReference>
<evidence type="ECO:0000256" key="4">
    <source>
        <dbReference type="ARBA" id="ARBA00022679"/>
    </source>
</evidence>
<dbReference type="PROSITE" id="PS50110">
    <property type="entry name" value="RESPONSE_REGULATORY"/>
    <property type="match status" value="1"/>
</dbReference>
<feature type="domain" description="Response regulatory" evidence="11">
    <location>
        <begin position="720"/>
        <end position="840"/>
    </location>
</feature>
<reference evidence="13 14" key="1">
    <citation type="submission" date="2021-08" db="EMBL/GenBank/DDBJ databases">
        <title>Complete genome sequence of Leptospira kobayashii strain E30.</title>
        <authorList>
            <person name="Nakao R."/>
            <person name="Nakamura S."/>
            <person name="Masuzawa T."/>
            <person name="Koizumi N."/>
        </authorList>
    </citation>
    <scope>NUCLEOTIDE SEQUENCE [LARGE SCALE GENOMIC DNA]</scope>
    <source>
        <strain evidence="13 14">E30</strain>
    </source>
</reference>
<organism evidence="13 14">
    <name type="scientific">Leptospira kobayashii</name>
    <dbReference type="NCBI Taxonomy" id="1917830"/>
    <lineage>
        <taxon>Bacteria</taxon>
        <taxon>Pseudomonadati</taxon>
        <taxon>Spirochaetota</taxon>
        <taxon>Spirochaetia</taxon>
        <taxon>Leptospirales</taxon>
        <taxon>Leptospiraceae</taxon>
        <taxon>Leptospira</taxon>
    </lineage>
</organism>
<dbReference type="PANTHER" id="PTHR45339:SF1">
    <property type="entry name" value="HYBRID SIGNAL TRANSDUCTION HISTIDINE KINASE J"/>
    <property type="match status" value="1"/>
</dbReference>
<feature type="modified residue" description="4-aspartylphosphate" evidence="7">
    <location>
        <position position="771"/>
    </location>
</feature>
<dbReference type="RefSeq" id="WP_109022390.1">
    <property type="nucleotide sequence ID" value="NZ_AP025029.1"/>
</dbReference>
<dbReference type="SUPFAM" id="SSF55874">
    <property type="entry name" value="ATPase domain of HSP90 chaperone/DNA topoisomerase II/histidine kinase"/>
    <property type="match status" value="1"/>
</dbReference>
<evidence type="ECO:0000313" key="14">
    <source>
        <dbReference type="Proteomes" id="UP000245263"/>
    </source>
</evidence>
<dbReference type="InterPro" id="IPR036890">
    <property type="entry name" value="HATPase_C_sf"/>
</dbReference>
<evidence type="ECO:0000256" key="7">
    <source>
        <dbReference type="PROSITE-ProRule" id="PRU00169"/>
    </source>
</evidence>
<dbReference type="SUPFAM" id="SSF55785">
    <property type="entry name" value="PYP-like sensor domain (PAS domain)"/>
    <property type="match status" value="2"/>
</dbReference>